<dbReference type="InterPro" id="IPR009057">
    <property type="entry name" value="Homeodomain-like_sf"/>
</dbReference>
<dbReference type="EMBL" id="SJPJ01000001">
    <property type="protein sequence ID" value="TWT81243.1"/>
    <property type="molecule type" value="Genomic_DNA"/>
</dbReference>
<name>A0A5C5Z3W6_9BACT</name>
<comment type="caution">
    <text evidence="5">The sequence shown here is derived from an EMBL/GenBank/DDBJ whole genome shotgun (WGS) entry which is preliminary data.</text>
</comment>
<evidence type="ECO:0000313" key="6">
    <source>
        <dbReference type="Proteomes" id="UP000315010"/>
    </source>
</evidence>
<dbReference type="GO" id="GO:0043565">
    <property type="term" value="F:sequence-specific DNA binding"/>
    <property type="evidence" value="ECO:0007669"/>
    <property type="project" value="InterPro"/>
</dbReference>
<dbReference type="SUPFAM" id="SSF46689">
    <property type="entry name" value="Homeodomain-like"/>
    <property type="match status" value="1"/>
</dbReference>
<keyword evidence="3" id="KW-0804">Transcription</keyword>
<dbReference type="Pfam" id="PF14525">
    <property type="entry name" value="AraC_binding_2"/>
    <property type="match status" value="1"/>
</dbReference>
<keyword evidence="2" id="KW-0238">DNA-binding</keyword>
<gene>
    <name evidence="5" type="ORF">CA13_26940</name>
</gene>
<dbReference type="PANTHER" id="PTHR46796:SF12">
    <property type="entry name" value="HTH-TYPE DNA-BINDING TRANSCRIPTIONAL ACTIVATOR EUTR"/>
    <property type="match status" value="1"/>
</dbReference>
<dbReference type="AlphaFoldDB" id="A0A5C5Z3W6"/>
<dbReference type="PROSITE" id="PS01124">
    <property type="entry name" value="HTH_ARAC_FAMILY_2"/>
    <property type="match status" value="1"/>
</dbReference>
<dbReference type="Pfam" id="PF12833">
    <property type="entry name" value="HTH_18"/>
    <property type="match status" value="1"/>
</dbReference>
<sequence length="298" mass="33021">MQSAVKDVRVIDAPRSGFSAQITLFQLGRTALFSLNLPSTSVHVPAGREFVSVNIAHRGSAEIASPVPRRQLASGAALVLDQDQDFNFKTDEDLETVTLCFYEPFLQEYARKFNGPDSGVGARNEIGSNLDSEAGACFYRYLNFIWDELQRGGVFRNSRVATEEIEDSLWALLLLATQPGSADVDRRHSGGYATYAVPAEEYILGHLEDSISVADIAAHVGISVPTLNRAFQKCHAMGPKAFVKRRRLEKARADLLNADSQQTTVTSIASRYGFWHLSQFGMDYKRAFHESPSVTLRR</sequence>
<dbReference type="Gene3D" id="1.10.10.60">
    <property type="entry name" value="Homeodomain-like"/>
    <property type="match status" value="1"/>
</dbReference>
<protein>
    <submittedName>
        <fullName evidence="5">Transcriptional regulator EutR</fullName>
    </submittedName>
</protein>
<dbReference type="InterPro" id="IPR035418">
    <property type="entry name" value="AraC-bd_2"/>
</dbReference>
<reference evidence="5 6" key="1">
    <citation type="submission" date="2019-02" db="EMBL/GenBank/DDBJ databases">
        <title>Deep-cultivation of Planctomycetes and their phenomic and genomic characterization uncovers novel biology.</title>
        <authorList>
            <person name="Wiegand S."/>
            <person name="Jogler M."/>
            <person name="Boedeker C."/>
            <person name="Pinto D."/>
            <person name="Vollmers J."/>
            <person name="Rivas-Marin E."/>
            <person name="Kohn T."/>
            <person name="Peeters S.H."/>
            <person name="Heuer A."/>
            <person name="Rast P."/>
            <person name="Oberbeckmann S."/>
            <person name="Bunk B."/>
            <person name="Jeske O."/>
            <person name="Meyerdierks A."/>
            <person name="Storesund J.E."/>
            <person name="Kallscheuer N."/>
            <person name="Luecker S."/>
            <person name="Lage O.M."/>
            <person name="Pohl T."/>
            <person name="Merkel B.J."/>
            <person name="Hornburger P."/>
            <person name="Mueller R.-W."/>
            <person name="Bruemmer F."/>
            <person name="Labrenz M."/>
            <person name="Spormann A.M."/>
            <person name="Op Den Camp H."/>
            <person name="Overmann J."/>
            <person name="Amann R."/>
            <person name="Jetten M.S.M."/>
            <person name="Mascher T."/>
            <person name="Medema M.H."/>
            <person name="Devos D.P."/>
            <person name="Kaster A.-K."/>
            <person name="Ovreas L."/>
            <person name="Rohde M."/>
            <person name="Galperin M.Y."/>
            <person name="Jogler C."/>
        </authorList>
    </citation>
    <scope>NUCLEOTIDE SEQUENCE [LARGE SCALE GENOMIC DNA]</scope>
    <source>
        <strain evidence="5 6">CA13</strain>
    </source>
</reference>
<organism evidence="5 6">
    <name type="scientific">Novipirellula herctigrandis</name>
    <dbReference type="NCBI Taxonomy" id="2527986"/>
    <lineage>
        <taxon>Bacteria</taxon>
        <taxon>Pseudomonadati</taxon>
        <taxon>Planctomycetota</taxon>
        <taxon>Planctomycetia</taxon>
        <taxon>Pirellulales</taxon>
        <taxon>Pirellulaceae</taxon>
        <taxon>Novipirellula</taxon>
    </lineage>
</organism>
<dbReference type="Proteomes" id="UP000315010">
    <property type="component" value="Unassembled WGS sequence"/>
</dbReference>
<evidence type="ECO:0000259" key="4">
    <source>
        <dbReference type="PROSITE" id="PS01124"/>
    </source>
</evidence>
<proteinExistence type="predicted"/>
<keyword evidence="6" id="KW-1185">Reference proteome</keyword>
<dbReference type="GO" id="GO:0003700">
    <property type="term" value="F:DNA-binding transcription factor activity"/>
    <property type="evidence" value="ECO:0007669"/>
    <property type="project" value="InterPro"/>
</dbReference>
<evidence type="ECO:0000313" key="5">
    <source>
        <dbReference type="EMBL" id="TWT81243.1"/>
    </source>
</evidence>
<dbReference type="InterPro" id="IPR018060">
    <property type="entry name" value="HTH_AraC"/>
</dbReference>
<accession>A0A5C5Z3W6</accession>
<feature type="domain" description="HTH araC/xylS-type" evidence="4">
    <location>
        <begin position="197"/>
        <end position="298"/>
    </location>
</feature>
<dbReference type="PANTHER" id="PTHR46796">
    <property type="entry name" value="HTH-TYPE TRANSCRIPTIONAL ACTIVATOR RHAS-RELATED"/>
    <property type="match status" value="1"/>
</dbReference>
<dbReference type="InterPro" id="IPR050204">
    <property type="entry name" value="AraC_XylS_family_regulators"/>
</dbReference>
<evidence type="ECO:0000256" key="3">
    <source>
        <dbReference type="ARBA" id="ARBA00023163"/>
    </source>
</evidence>
<evidence type="ECO:0000256" key="1">
    <source>
        <dbReference type="ARBA" id="ARBA00023015"/>
    </source>
</evidence>
<dbReference type="SMART" id="SM00342">
    <property type="entry name" value="HTH_ARAC"/>
    <property type="match status" value="1"/>
</dbReference>
<evidence type="ECO:0000256" key="2">
    <source>
        <dbReference type="ARBA" id="ARBA00023125"/>
    </source>
</evidence>
<keyword evidence="1" id="KW-0805">Transcription regulation</keyword>